<proteinExistence type="predicted"/>
<reference evidence="1" key="1">
    <citation type="submission" date="2022-11" db="EMBL/GenBank/DDBJ databases">
        <title>Centuries of genome instability and evolution in soft-shell clam transmissible cancer (bioRxiv).</title>
        <authorList>
            <person name="Hart S.F.M."/>
            <person name="Yonemitsu M.A."/>
            <person name="Giersch R.M."/>
            <person name="Beal B.F."/>
            <person name="Arriagada G."/>
            <person name="Davis B.W."/>
            <person name="Ostrander E.A."/>
            <person name="Goff S.P."/>
            <person name="Metzger M.J."/>
        </authorList>
    </citation>
    <scope>NUCLEOTIDE SEQUENCE</scope>
    <source>
        <strain evidence="1">MELC-2E11</strain>
        <tissue evidence="1">Siphon/mantle</tissue>
    </source>
</reference>
<protein>
    <submittedName>
        <fullName evidence="1">Uncharacterized protein</fullName>
    </submittedName>
</protein>
<sequence>MKKNESPNLLIGSFATKATPVLNIHFTRKNLLLGAGPMEIGQKSLYMYYIKQQSSRGVESVCQHELNDDLVKIC</sequence>
<accession>A0ABY7EQX3</accession>
<gene>
    <name evidence="1" type="ORF">MAR_034657</name>
</gene>
<dbReference type="Proteomes" id="UP001164746">
    <property type="component" value="Chromosome 7"/>
</dbReference>
<evidence type="ECO:0000313" key="2">
    <source>
        <dbReference type="Proteomes" id="UP001164746"/>
    </source>
</evidence>
<evidence type="ECO:0000313" key="1">
    <source>
        <dbReference type="EMBL" id="WAR09581.1"/>
    </source>
</evidence>
<keyword evidence="2" id="KW-1185">Reference proteome</keyword>
<dbReference type="EMBL" id="CP111018">
    <property type="protein sequence ID" value="WAR09581.1"/>
    <property type="molecule type" value="Genomic_DNA"/>
</dbReference>
<name>A0ABY7EQX3_MYAAR</name>
<organism evidence="1 2">
    <name type="scientific">Mya arenaria</name>
    <name type="common">Soft-shell clam</name>
    <dbReference type="NCBI Taxonomy" id="6604"/>
    <lineage>
        <taxon>Eukaryota</taxon>
        <taxon>Metazoa</taxon>
        <taxon>Spiralia</taxon>
        <taxon>Lophotrochozoa</taxon>
        <taxon>Mollusca</taxon>
        <taxon>Bivalvia</taxon>
        <taxon>Autobranchia</taxon>
        <taxon>Heteroconchia</taxon>
        <taxon>Euheterodonta</taxon>
        <taxon>Imparidentia</taxon>
        <taxon>Neoheterodontei</taxon>
        <taxon>Myida</taxon>
        <taxon>Myoidea</taxon>
        <taxon>Myidae</taxon>
        <taxon>Mya</taxon>
    </lineage>
</organism>